<dbReference type="InterPro" id="IPR053007">
    <property type="entry name" value="CYP450_monoxygenase_sec-met"/>
</dbReference>
<evidence type="ECO:0000256" key="4">
    <source>
        <dbReference type="ARBA" id="ARBA00023002"/>
    </source>
</evidence>
<evidence type="ECO:0000313" key="8">
    <source>
        <dbReference type="EMBL" id="OOF98458.1"/>
    </source>
</evidence>
<evidence type="ECO:0000313" key="9">
    <source>
        <dbReference type="Proteomes" id="UP000188318"/>
    </source>
</evidence>
<dbReference type="VEuPathDB" id="FungiDB:ASPCADRAFT_205676"/>
<keyword evidence="4" id="KW-0560">Oxidoreductase</keyword>
<feature type="signal peptide" evidence="7">
    <location>
        <begin position="1"/>
        <end position="19"/>
    </location>
</feature>
<dbReference type="GO" id="GO:0020037">
    <property type="term" value="F:heme binding"/>
    <property type="evidence" value="ECO:0007669"/>
    <property type="project" value="InterPro"/>
</dbReference>
<dbReference type="GO" id="GO:0016705">
    <property type="term" value="F:oxidoreductase activity, acting on paired donors, with incorporation or reduction of molecular oxygen"/>
    <property type="evidence" value="ECO:0007669"/>
    <property type="project" value="InterPro"/>
</dbReference>
<dbReference type="SUPFAM" id="SSF48264">
    <property type="entry name" value="Cytochrome P450"/>
    <property type="match status" value="1"/>
</dbReference>
<organism evidence="8 9">
    <name type="scientific">Aspergillus carbonarius (strain ITEM 5010)</name>
    <dbReference type="NCBI Taxonomy" id="602072"/>
    <lineage>
        <taxon>Eukaryota</taxon>
        <taxon>Fungi</taxon>
        <taxon>Dikarya</taxon>
        <taxon>Ascomycota</taxon>
        <taxon>Pezizomycotina</taxon>
        <taxon>Eurotiomycetes</taxon>
        <taxon>Eurotiomycetidae</taxon>
        <taxon>Eurotiales</taxon>
        <taxon>Aspergillaceae</taxon>
        <taxon>Aspergillus</taxon>
        <taxon>Aspergillus subgen. Circumdati</taxon>
    </lineage>
</organism>
<keyword evidence="9" id="KW-1185">Reference proteome</keyword>
<feature type="binding site" description="axial binding residue" evidence="6">
    <location>
        <position position="425"/>
    </location>
    <ligand>
        <name>heme</name>
        <dbReference type="ChEBI" id="CHEBI:30413"/>
    </ligand>
    <ligandPart>
        <name>Fe</name>
        <dbReference type="ChEBI" id="CHEBI:18248"/>
    </ligandPart>
</feature>
<dbReference type="GO" id="GO:0004497">
    <property type="term" value="F:monooxygenase activity"/>
    <property type="evidence" value="ECO:0007669"/>
    <property type="project" value="InterPro"/>
</dbReference>
<dbReference type="PANTHER" id="PTHR47582">
    <property type="entry name" value="P450, PUTATIVE (EUROFUNG)-RELATED"/>
    <property type="match status" value="1"/>
</dbReference>
<evidence type="ECO:0000256" key="3">
    <source>
        <dbReference type="ARBA" id="ARBA00022723"/>
    </source>
</evidence>
<dbReference type="Pfam" id="PF00067">
    <property type="entry name" value="p450"/>
    <property type="match status" value="1"/>
</dbReference>
<sequence>MFHAAQLVLLGLVAGLVYALHRRRTLDPREPPGVGSRIPVLGHLLGMLWYGLPYFRIATENCAHPICTLDLLFNKTYVVKSPPLLQAVQRNRKTLSFDPFLSLTLERMAGIHGPTLEQFREKESGGQGLGHEVILAMQSALTGRPLDRMNACMARKLRPWVDELAGLPTIDLDRWCRRVITAASTDASYGPLNPYQDPRIEDALWKFESHISPLLANVLPWLTARTAWRGRETAVAAFIKYYELGGHQQGSELTYVRWKSMHDAGVPLEHIARQEVAMGLGLLSNSVPATFWVLYDLYSRPDLLAEIRQEMRDQVLRVDADHRHIIDISALRDQCPLLLSTFQEVLRLRSATAPTRVVMQDTVLAEQYLLKAGSVVNMPGAAIGRAADAWGSSADTFDPRRFLKTTQNPRRTGGFMSFGVSPVICPGRHFASSEILALAAMLVLRFDLVPVAGVWQEPSINSKAIASTMGPPKHGFNVRVCPRTEYAGVAWDFEVKEGTGMFNLMVG</sequence>
<dbReference type="EMBL" id="KV907496">
    <property type="protein sequence ID" value="OOF98458.1"/>
    <property type="molecule type" value="Genomic_DNA"/>
</dbReference>
<feature type="chain" id="PRO_5012345204" description="Cytochrome P450" evidence="7">
    <location>
        <begin position="20"/>
        <end position="507"/>
    </location>
</feature>
<keyword evidence="3 6" id="KW-0479">Metal-binding</keyword>
<reference evidence="9" key="1">
    <citation type="journal article" date="2017" name="Genome Biol.">
        <title>Comparative genomics reveals high biological diversity and specific adaptations in the industrially and medically important fungal genus Aspergillus.</title>
        <authorList>
            <person name="de Vries R.P."/>
            <person name="Riley R."/>
            <person name="Wiebenga A."/>
            <person name="Aguilar-Osorio G."/>
            <person name="Amillis S."/>
            <person name="Uchima C.A."/>
            <person name="Anderluh G."/>
            <person name="Asadollahi M."/>
            <person name="Askin M."/>
            <person name="Barry K."/>
            <person name="Battaglia E."/>
            <person name="Bayram O."/>
            <person name="Benocci T."/>
            <person name="Braus-Stromeyer S.A."/>
            <person name="Caldana C."/>
            <person name="Canovas D."/>
            <person name="Cerqueira G.C."/>
            <person name="Chen F."/>
            <person name="Chen W."/>
            <person name="Choi C."/>
            <person name="Clum A."/>
            <person name="Dos Santos R.A."/>
            <person name="Damasio A.R."/>
            <person name="Diallinas G."/>
            <person name="Emri T."/>
            <person name="Fekete E."/>
            <person name="Flipphi M."/>
            <person name="Freyberg S."/>
            <person name="Gallo A."/>
            <person name="Gournas C."/>
            <person name="Habgood R."/>
            <person name="Hainaut M."/>
            <person name="Harispe M.L."/>
            <person name="Henrissat B."/>
            <person name="Hilden K.S."/>
            <person name="Hope R."/>
            <person name="Hossain A."/>
            <person name="Karabika E."/>
            <person name="Karaffa L."/>
            <person name="Karanyi Z."/>
            <person name="Krasevec N."/>
            <person name="Kuo A."/>
            <person name="Kusch H."/>
            <person name="LaButti K."/>
            <person name="Lagendijk E.L."/>
            <person name="Lapidus A."/>
            <person name="Levasseur A."/>
            <person name="Lindquist E."/>
            <person name="Lipzen A."/>
            <person name="Logrieco A.F."/>
            <person name="MacCabe A."/>
            <person name="Maekelae M.R."/>
            <person name="Malavazi I."/>
            <person name="Melin P."/>
            <person name="Meyer V."/>
            <person name="Mielnichuk N."/>
            <person name="Miskei M."/>
            <person name="Molnar A.P."/>
            <person name="Mule G."/>
            <person name="Ngan C.Y."/>
            <person name="Orejas M."/>
            <person name="Orosz E."/>
            <person name="Ouedraogo J.P."/>
            <person name="Overkamp K.M."/>
            <person name="Park H.-S."/>
            <person name="Perrone G."/>
            <person name="Piumi F."/>
            <person name="Punt P.J."/>
            <person name="Ram A.F."/>
            <person name="Ramon A."/>
            <person name="Rauscher S."/>
            <person name="Record E."/>
            <person name="Riano-Pachon D.M."/>
            <person name="Robert V."/>
            <person name="Roehrig J."/>
            <person name="Ruller R."/>
            <person name="Salamov A."/>
            <person name="Salih N.S."/>
            <person name="Samson R.A."/>
            <person name="Sandor E."/>
            <person name="Sanguinetti M."/>
            <person name="Schuetze T."/>
            <person name="Sepcic K."/>
            <person name="Shelest E."/>
            <person name="Sherlock G."/>
            <person name="Sophianopoulou V."/>
            <person name="Squina F.M."/>
            <person name="Sun H."/>
            <person name="Susca A."/>
            <person name="Todd R.B."/>
            <person name="Tsang A."/>
            <person name="Unkles S.E."/>
            <person name="van de Wiele N."/>
            <person name="van Rossen-Uffink D."/>
            <person name="Oliveira J.V."/>
            <person name="Vesth T.C."/>
            <person name="Visser J."/>
            <person name="Yu J.-H."/>
            <person name="Zhou M."/>
            <person name="Andersen M.R."/>
            <person name="Archer D.B."/>
            <person name="Baker S.E."/>
            <person name="Benoit I."/>
            <person name="Brakhage A.A."/>
            <person name="Braus G.H."/>
            <person name="Fischer R."/>
            <person name="Frisvad J.C."/>
            <person name="Goldman G.H."/>
            <person name="Houbraken J."/>
            <person name="Oakley B."/>
            <person name="Pocsi I."/>
            <person name="Scazzocchio C."/>
            <person name="Seiboth B."/>
            <person name="vanKuyk P.A."/>
            <person name="Wortman J."/>
            <person name="Dyer P.S."/>
            <person name="Grigoriev I.V."/>
        </authorList>
    </citation>
    <scope>NUCLEOTIDE SEQUENCE [LARGE SCALE GENOMIC DNA]</scope>
    <source>
        <strain evidence="9">ITEM 5010</strain>
    </source>
</reference>
<dbReference type="InterPro" id="IPR001128">
    <property type="entry name" value="Cyt_P450"/>
</dbReference>
<comment type="similarity">
    <text evidence="2">Belongs to the cytochrome P450 family.</text>
</comment>
<evidence type="ECO:0000256" key="6">
    <source>
        <dbReference type="PIRSR" id="PIRSR602403-1"/>
    </source>
</evidence>
<dbReference type="OrthoDB" id="3366823at2759"/>
<dbReference type="GO" id="GO:0005506">
    <property type="term" value="F:iron ion binding"/>
    <property type="evidence" value="ECO:0007669"/>
    <property type="project" value="InterPro"/>
</dbReference>
<dbReference type="AlphaFoldDB" id="A0A1R3RVH3"/>
<evidence type="ECO:0000256" key="7">
    <source>
        <dbReference type="SAM" id="SignalP"/>
    </source>
</evidence>
<proteinExistence type="inferred from homology"/>
<dbReference type="PRINTS" id="PR00465">
    <property type="entry name" value="EP450IV"/>
</dbReference>
<keyword evidence="5 6" id="KW-0408">Iron</keyword>
<name>A0A1R3RVH3_ASPC5</name>
<dbReference type="OMA" id="YGLEYFA"/>
<dbReference type="PANTHER" id="PTHR47582:SF1">
    <property type="entry name" value="P450, PUTATIVE (EUROFUNG)-RELATED"/>
    <property type="match status" value="1"/>
</dbReference>
<gene>
    <name evidence="8" type="ORF">ASPCADRAFT_205676</name>
</gene>
<dbReference type="InterPro" id="IPR002403">
    <property type="entry name" value="Cyt_P450_E_grp-IV"/>
</dbReference>
<keyword evidence="7" id="KW-0732">Signal</keyword>
<dbReference type="Proteomes" id="UP000188318">
    <property type="component" value="Unassembled WGS sequence"/>
</dbReference>
<evidence type="ECO:0000256" key="1">
    <source>
        <dbReference type="ARBA" id="ARBA00001971"/>
    </source>
</evidence>
<dbReference type="InterPro" id="IPR036396">
    <property type="entry name" value="Cyt_P450_sf"/>
</dbReference>
<dbReference type="STRING" id="602072.A0A1R3RVH3"/>
<evidence type="ECO:0008006" key="10">
    <source>
        <dbReference type="Google" id="ProtNLM"/>
    </source>
</evidence>
<evidence type="ECO:0000256" key="5">
    <source>
        <dbReference type="ARBA" id="ARBA00023004"/>
    </source>
</evidence>
<evidence type="ECO:0000256" key="2">
    <source>
        <dbReference type="ARBA" id="ARBA00010617"/>
    </source>
</evidence>
<dbReference type="Gene3D" id="1.10.630.10">
    <property type="entry name" value="Cytochrome P450"/>
    <property type="match status" value="1"/>
</dbReference>
<dbReference type="CDD" id="cd11040">
    <property type="entry name" value="CYP7_CYP8-like"/>
    <property type="match status" value="1"/>
</dbReference>
<comment type="cofactor">
    <cofactor evidence="1 6">
        <name>heme</name>
        <dbReference type="ChEBI" id="CHEBI:30413"/>
    </cofactor>
</comment>
<keyword evidence="6" id="KW-0349">Heme</keyword>
<protein>
    <recommendedName>
        <fullName evidence="10">Cytochrome P450</fullName>
    </recommendedName>
</protein>
<accession>A0A1R3RVH3</accession>